<reference evidence="10" key="3">
    <citation type="submission" date="2025-09" db="UniProtKB">
        <authorList>
            <consortium name="Ensembl"/>
        </authorList>
    </citation>
    <scope>IDENTIFICATION</scope>
</reference>
<evidence type="ECO:0000256" key="4">
    <source>
        <dbReference type="ARBA" id="ARBA00022801"/>
    </source>
</evidence>
<dbReference type="InterPro" id="IPR036873">
    <property type="entry name" value="Rhodanese-like_dom_sf"/>
</dbReference>
<dbReference type="SMART" id="SM00450">
    <property type="entry name" value="RHOD"/>
    <property type="match status" value="1"/>
</dbReference>
<comment type="similarity">
    <text evidence="1 7">Belongs to the MPI phosphatase family.</text>
</comment>
<feature type="region of interest" description="Disordered" evidence="8">
    <location>
        <begin position="126"/>
        <end position="162"/>
    </location>
</feature>
<proteinExistence type="inferred from homology"/>
<dbReference type="PANTHER" id="PTHR10828:SF17">
    <property type="entry name" value="PROTEIN-TYROSINE-PHOSPHATASE"/>
    <property type="match status" value="1"/>
</dbReference>
<comment type="catalytic activity">
    <reaction evidence="7">
        <text>O-phospho-L-tyrosyl-[protein] + H2O = L-tyrosyl-[protein] + phosphate</text>
        <dbReference type="Rhea" id="RHEA:10684"/>
        <dbReference type="Rhea" id="RHEA-COMP:10136"/>
        <dbReference type="Rhea" id="RHEA-COMP:20101"/>
        <dbReference type="ChEBI" id="CHEBI:15377"/>
        <dbReference type="ChEBI" id="CHEBI:43474"/>
        <dbReference type="ChEBI" id="CHEBI:46858"/>
        <dbReference type="ChEBI" id="CHEBI:61978"/>
        <dbReference type="EC" id="3.1.3.48"/>
    </reaction>
</comment>
<dbReference type="GO" id="GO:0000086">
    <property type="term" value="P:G2/M transition of mitotic cell cycle"/>
    <property type="evidence" value="ECO:0007669"/>
    <property type="project" value="TreeGrafter"/>
</dbReference>
<keyword evidence="11" id="KW-1185">Reference proteome</keyword>
<feature type="compositionally biased region" description="Low complexity" evidence="8">
    <location>
        <begin position="313"/>
        <end position="323"/>
    </location>
</feature>
<keyword evidence="2 7" id="KW-0132">Cell division</keyword>
<evidence type="ECO:0000313" key="10">
    <source>
        <dbReference type="Ensembl" id="ENSSFOP00015033202.2"/>
    </source>
</evidence>
<dbReference type="AlphaFoldDB" id="A0A8C9SA26"/>
<evidence type="ECO:0000256" key="2">
    <source>
        <dbReference type="ARBA" id="ARBA00022618"/>
    </source>
</evidence>
<feature type="compositionally biased region" description="Low complexity" evidence="8">
    <location>
        <begin position="8"/>
        <end position="25"/>
    </location>
</feature>
<dbReference type="Gene3D" id="3.40.250.10">
    <property type="entry name" value="Rhodanese-like domain"/>
    <property type="match status" value="1"/>
</dbReference>
<dbReference type="PRINTS" id="PR00716">
    <property type="entry name" value="MPIPHPHTASE"/>
</dbReference>
<feature type="region of interest" description="Disordered" evidence="8">
    <location>
        <begin position="1"/>
        <end position="54"/>
    </location>
</feature>
<keyword evidence="4 7" id="KW-0378">Hydrolase</keyword>
<dbReference type="OrthoDB" id="9999371at2759"/>
<dbReference type="Pfam" id="PF00581">
    <property type="entry name" value="Rhodanese"/>
    <property type="match status" value="1"/>
</dbReference>
<dbReference type="SUPFAM" id="SSF52821">
    <property type="entry name" value="Rhodanese/Cell cycle control phosphatase"/>
    <property type="match status" value="1"/>
</dbReference>
<dbReference type="PANTHER" id="PTHR10828">
    <property type="entry name" value="M-PHASE INDUCER PHOSPHATASE DUAL SPECIFICITY PHOSPHATASE CDC25"/>
    <property type="match status" value="1"/>
</dbReference>
<keyword evidence="3 7" id="KW-0498">Mitosis</keyword>
<evidence type="ECO:0000256" key="5">
    <source>
        <dbReference type="ARBA" id="ARBA00022912"/>
    </source>
</evidence>
<dbReference type="GeneTree" id="ENSGT00940000166659"/>
<dbReference type="GO" id="GO:0005737">
    <property type="term" value="C:cytoplasm"/>
    <property type="evidence" value="ECO:0007669"/>
    <property type="project" value="TreeGrafter"/>
</dbReference>
<dbReference type="PROSITE" id="PS50206">
    <property type="entry name" value="RHODANESE_3"/>
    <property type="match status" value="1"/>
</dbReference>
<feature type="compositionally biased region" description="Basic and acidic residues" evidence="8">
    <location>
        <begin position="131"/>
        <end position="153"/>
    </location>
</feature>
<dbReference type="RefSeq" id="XP_018606206.2">
    <property type="nucleotide sequence ID" value="XM_018750690.2"/>
</dbReference>
<dbReference type="InterPro" id="IPR001763">
    <property type="entry name" value="Rhodanese-like_dom"/>
</dbReference>
<feature type="compositionally biased region" description="Low complexity" evidence="8">
    <location>
        <begin position="44"/>
        <end position="54"/>
    </location>
</feature>
<dbReference type="GeneID" id="108933541"/>
<feature type="region of interest" description="Disordered" evidence="8">
    <location>
        <begin position="68"/>
        <end position="103"/>
    </location>
</feature>
<dbReference type="Proteomes" id="UP000694397">
    <property type="component" value="Chromosome 16"/>
</dbReference>
<feature type="compositionally biased region" description="Polar residues" evidence="8">
    <location>
        <begin position="297"/>
        <end position="308"/>
    </location>
</feature>
<dbReference type="GO" id="GO:0005634">
    <property type="term" value="C:nucleus"/>
    <property type="evidence" value="ECO:0007669"/>
    <property type="project" value="TreeGrafter"/>
</dbReference>
<feature type="region of interest" description="Disordered" evidence="8">
    <location>
        <begin position="287"/>
        <end position="323"/>
    </location>
</feature>
<keyword evidence="6 7" id="KW-0131">Cell cycle</keyword>
<evidence type="ECO:0000256" key="8">
    <source>
        <dbReference type="SAM" id="MobiDB-lite"/>
    </source>
</evidence>
<reference evidence="10 11" key="1">
    <citation type="submission" date="2019-04" db="EMBL/GenBank/DDBJ databases">
        <authorList>
            <consortium name="Wellcome Sanger Institute Data Sharing"/>
        </authorList>
    </citation>
    <scope>NUCLEOTIDE SEQUENCE [LARGE SCALE GENOMIC DNA]</scope>
</reference>
<evidence type="ECO:0000313" key="11">
    <source>
        <dbReference type="Proteomes" id="UP000694397"/>
    </source>
</evidence>
<feature type="domain" description="Rhodanese" evidence="9">
    <location>
        <begin position="229"/>
        <end position="383"/>
    </location>
</feature>
<dbReference type="GO" id="GO:0110032">
    <property type="term" value="P:positive regulation of G2/MI transition of meiotic cell cycle"/>
    <property type="evidence" value="ECO:0007669"/>
    <property type="project" value="TreeGrafter"/>
</dbReference>
<dbReference type="CDD" id="cd01530">
    <property type="entry name" value="Cdc25"/>
    <property type="match status" value="1"/>
</dbReference>
<dbReference type="EC" id="3.1.3.48" evidence="7"/>
<name>A0A8C9SA26_SCLFO</name>
<organism evidence="10 11">
    <name type="scientific">Scleropages formosus</name>
    <name type="common">Asian bonytongue</name>
    <name type="synonym">Osteoglossum formosum</name>
    <dbReference type="NCBI Taxonomy" id="113540"/>
    <lineage>
        <taxon>Eukaryota</taxon>
        <taxon>Metazoa</taxon>
        <taxon>Chordata</taxon>
        <taxon>Craniata</taxon>
        <taxon>Vertebrata</taxon>
        <taxon>Euteleostomi</taxon>
        <taxon>Actinopterygii</taxon>
        <taxon>Neopterygii</taxon>
        <taxon>Teleostei</taxon>
        <taxon>Osteoglossocephala</taxon>
        <taxon>Osteoglossomorpha</taxon>
        <taxon>Osteoglossiformes</taxon>
        <taxon>Osteoglossidae</taxon>
        <taxon>Scleropages</taxon>
    </lineage>
</organism>
<evidence type="ECO:0000259" key="9">
    <source>
        <dbReference type="PROSITE" id="PS50206"/>
    </source>
</evidence>
<accession>A0A8C9SA26</accession>
<dbReference type="InterPro" id="IPR000751">
    <property type="entry name" value="MPI_Phosphatase"/>
</dbReference>
<dbReference type="Ensembl" id="ENSSFOT00015033567.2">
    <property type="protein sequence ID" value="ENSSFOP00015033202.2"/>
    <property type="gene ID" value="ENSSFOG00015021197.2"/>
</dbReference>
<evidence type="ECO:0000256" key="3">
    <source>
        <dbReference type="ARBA" id="ARBA00022776"/>
    </source>
</evidence>
<keyword evidence="5 7" id="KW-0904">Protein phosphatase</keyword>
<evidence type="ECO:0000256" key="1">
    <source>
        <dbReference type="ARBA" id="ARBA00011065"/>
    </source>
</evidence>
<evidence type="ECO:0000256" key="6">
    <source>
        <dbReference type="ARBA" id="ARBA00023306"/>
    </source>
</evidence>
<reference evidence="10" key="2">
    <citation type="submission" date="2025-08" db="UniProtKB">
        <authorList>
            <consortium name="Ensembl"/>
        </authorList>
    </citation>
    <scope>IDENTIFICATION</scope>
</reference>
<dbReference type="GO" id="GO:0004725">
    <property type="term" value="F:protein tyrosine phosphatase activity"/>
    <property type="evidence" value="ECO:0007669"/>
    <property type="project" value="UniProtKB-UniRule"/>
</dbReference>
<gene>
    <name evidence="10" type="primary">cdc25d</name>
</gene>
<evidence type="ECO:0000256" key="7">
    <source>
        <dbReference type="RuleBase" id="RU368028"/>
    </source>
</evidence>
<comment type="function">
    <text evidence="7">Tyrosine protein phosphatase which functions as a dosage-dependent inducer of mitotic progression.</text>
</comment>
<dbReference type="RefSeq" id="XP_018606207.2">
    <property type="nucleotide sequence ID" value="XM_018750691.2"/>
</dbReference>
<dbReference type="GO" id="GO:0051301">
    <property type="term" value="P:cell division"/>
    <property type="evidence" value="ECO:0007669"/>
    <property type="project" value="UniProtKB-UniRule"/>
</dbReference>
<dbReference type="GO" id="GO:0010971">
    <property type="term" value="P:positive regulation of G2/M transition of mitotic cell cycle"/>
    <property type="evidence" value="ECO:0007669"/>
    <property type="project" value="TreeGrafter"/>
</dbReference>
<sequence>MEERSGGHHSTSTTSSSSSLLSPSSFVAGSWMEDSRSSSEDETSQSCSMWSWSPSPLSELSLDLGNLHCSDSGTPRRSPSPLVNRRVSIETRTPAAKRKGERFASPKCCLSKMKRLRVRLANRFPSSVPIKEPDPSGERRSWTPQARSDDCPGYKDQTQPGPLLPLWQVRSRQRLSPSQLSDTVVEDRSLIGDFSKPHLFPVARGDHCDLQGVSVQTVASLLQGKYCNAVESFLIIDCRYPYEYQGGHIMGAVNLHSEAQLQEALFWNPRSVLKQLPREAAPLCSAATAPLPDTHRSPGQGSSTKLTTPDSPPRVQSSPQSSSPHKLIVFHCEFSSQRGPQLCRYLRKLDRSLNVYPQLFYPELYILEGGYREFYSHFPDLCDPHGYVPMIHRDFMEQLRTFRKKRRPKVRRFRPETVSELHS</sequence>
<protein>
    <recommendedName>
        <fullName evidence="7">M-phase inducer phosphatase</fullName>
        <ecNumber evidence="7">3.1.3.48</ecNumber>
    </recommendedName>
</protein>